<dbReference type="SUPFAM" id="SSF52402">
    <property type="entry name" value="Adenine nucleotide alpha hydrolases-like"/>
    <property type="match status" value="1"/>
</dbReference>
<dbReference type="AlphaFoldDB" id="A0A3N5BMZ1"/>
<dbReference type="InterPro" id="IPR006015">
    <property type="entry name" value="Universal_stress_UspA"/>
</dbReference>
<protein>
    <submittedName>
        <fullName evidence="3">Nucleotide-binding universal stress UspA family protein</fullName>
    </submittedName>
</protein>
<dbReference type="InterPro" id="IPR006016">
    <property type="entry name" value="UspA"/>
</dbReference>
<comment type="caution">
    <text evidence="3">The sequence shown here is derived from an EMBL/GenBank/DDBJ whole genome shotgun (WGS) entry which is preliminary data.</text>
</comment>
<dbReference type="Pfam" id="PF00582">
    <property type="entry name" value="Usp"/>
    <property type="match status" value="1"/>
</dbReference>
<comment type="similarity">
    <text evidence="1">Belongs to the universal stress protein A family.</text>
</comment>
<dbReference type="InterPro" id="IPR014729">
    <property type="entry name" value="Rossmann-like_a/b/a_fold"/>
</dbReference>
<proteinExistence type="inferred from homology"/>
<evidence type="ECO:0000256" key="1">
    <source>
        <dbReference type="ARBA" id="ARBA00008791"/>
    </source>
</evidence>
<feature type="domain" description="UspA" evidence="2">
    <location>
        <begin position="1"/>
        <end position="140"/>
    </location>
</feature>
<name>A0A3N5BMZ1_9THEO</name>
<dbReference type="OrthoDB" id="9794782at2"/>
<dbReference type="EMBL" id="RKRE01000002">
    <property type="protein sequence ID" value="RPF47125.1"/>
    <property type="molecule type" value="Genomic_DNA"/>
</dbReference>
<keyword evidence="4" id="KW-1185">Reference proteome</keyword>
<evidence type="ECO:0000259" key="2">
    <source>
        <dbReference type="Pfam" id="PF00582"/>
    </source>
</evidence>
<dbReference type="RefSeq" id="WP_123929980.1">
    <property type="nucleotide sequence ID" value="NZ_RKRE01000002.1"/>
</dbReference>
<reference evidence="3 4" key="1">
    <citation type="submission" date="2018-11" db="EMBL/GenBank/DDBJ databases">
        <title>Genomic Encyclopedia of Type Strains, Phase IV (KMG-IV): sequencing the most valuable type-strain genomes for metagenomic binning, comparative biology and taxonomic classification.</title>
        <authorList>
            <person name="Goeker M."/>
        </authorList>
    </citation>
    <scope>NUCLEOTIDE SEQUENCE [LARGE SCALE GENOMIC DNA]</scope>
    <source>
        <strain evidence="3 4">DSM 102936</strain>
    </source>
</reference>
<evidence type="ECO:0000313" key="4">
    <source>
        <dbReference type="Proteomes" id="UP000282654"/>
    </source>
</evidence>
<gene>
    <name evidence="3" type="ORF">EDD75_1400</name>
</gene>
<dbReference type="PRINTS" id="PR01438">
    <property type="entry name" value="UNVRSLSTRESS"/>
</dbReference>
<accession>A0A3N5BMZ1</accession>
<dbReference type="CDD" id="cd00293">
    <property type="entry name" value="USP-like"/>
    <property type="match status" value="1"/>
</dbReference>
<dbReference type="Proteomes" id="UP000282654">
    <property type="component" value="Unassembled WGS sequence"/>
</dbReference>
<dbReference type="Gene3D" id="3.40.50.620">
    <property type="entry name" value="HUPs"/>
    <property type="match status" value="1"/>
</dbReference>
<evidence type="ECO:0000313" key="3">
    <source>
        <dbReference type="EMBL" id="RPF47125.1"/>
    </source>
</evidence>
<dbReference type="PANTHER" id="PTHR46268">
    <property type="entry name" value="STRESS RESPONSE PROTEIN NHAX"/>
    <property type="match status" value="1"/>
</dbReference>
<organism evidence="3 4">
    <name type="scientific">Thermodesulfitimonas autotrophica</name>
    <dbReference type="NCBI Taxonomy" id="1894989"/>
    <lineage>
        <taxon>Bacteria</taxon>
        <taxon>Bacillati</taxon>
        <taxon>Bacillota</taxon>
        <taxon>Clostridia</taxon>
        <taxon>Thermoanaerobacterales</taxon>
        <taxon>Thermoanaerobacteraceae</taxon>
        <taxon>Thermodesulfitimonas</taxon>
    </lineage>
</organism>
<sequence length="143" mass="15652">MFHRVLVAIDGSEHSYAALRRALEVLKLTPLTQVAIIEVVPPVDPSIEYLPWVSPAQLEEAEKKRAQADLDRALAILKEAGIEGKPLIKIGNPAEEIVATAKEGNYELIVMGRRGTNPLKELLLGGVSQRVLHLTECPVFLGK</sequence>
<dbReference type="PANTHER" id="PTHR46268:SF25">
    <property type="entry name" value="USPA DOMAIN PROTEIN"/>
    <property type="match status" value="1"/>
</dbReference>